<evidence type="ECO:0000313" key="1">
    <source>
        <dbReference type="EMBL" id="CAK8054150.1"/>
    </source>
</evidence>
<name>A0ABP0EQW5_9LACO</name>
<organism evidence="1 2">
    <name type="scientific">Eupransor demetentiae</name>
    <dbReference type="NCBI Taxonomy" id="3109584"/>
    <lineage>
        <taxon>Bacteria</taxon>
        <taxon>Bacillati</taxon>
        <taxon>Bacillota</taxon>
        <taxon>Bacilli</taxon>
        <taxon>Lactobacillales</taxon>
        <taxon>Lactobacillaceae</taxon>
        <taxon>Eupransor</taxon>
    </lineage>
</organism>
<dbReference type="RefSeq" id="WP_349641690.1">
    <property type="nucleotide sequence ID" value="NZ_CAWVOH010000001.1"/>
</dbReference>
<sequence>MFDLQVTNSDGEVLSINRKEFKKQVEQLDQQQLQDAQYMAKELKPALKVIDDTVKKRLDEGQQFKNISYKETQRASVDQSEATKQAFVNKYGWDAVQVKTPTQLKKIYGEKIEQDLETVMVYSNINKLSYD</sequence>
<dbReference type="Proteomes" id="UP001314241">
    <property type="component" value="Unassembled WGS sequence"/>
</dbReference>
<evidence type="ECO:0000313" key="2">
    <source>
        <dbReference type="Proteomes" id="UP001314241"/>
    </source>
</evidence>
<keyword evidence="2" id="KW-1185">Reference proteome</keyword>
<reference evidence="1 2" key="1">
    <citation type="submission" date="2024-01" db="EMBL/GenBank/DDBJ databases">
        <authorList>
            <person name="Botero Cardona J."/>
        </authorList>
    </citation>
    <scope>NUCLEOTIDE SEQUENCE [LARGE SCALE GENOMIC DNA]</scope>
    <source>
        <strain evidence="1 2">LMG 33000</strain>
    </source>
</reference>
<gene>
    <name evidence="1" type="ORF">R54876_GBNLAHCA_00711</name>
</gene>
<proteinExistence type="predicted"/>
<protein>
    <submittedName>
        <fullName evidence="1">Uncharacterized protein</fullName>
    </submittedName>
</protein>
<dbReference type="EMBL" id="CAWVOH010000001">
    <property type="protein sequence ID" value="CAK8054150.1"/>
    <property type="molecule type" value="Genomic_DNA"/>
</dbReference>
<comment type="caution">
    <text evidence="1">The sequence shown here is derived from an EMBL/GenBank/DDBJ whole genome shotgun (WGS) entry which is preliminary data.</text>
</comment>
<accession>A0ABP0EQW5</accession>